<dbReference type="Proteomes" id="UP000193900">
    <property type="component" value="Unassembled WGS sequence"/>
</dbReference>
<dbReference type="PANTHER" id="PTHR47623:SF1">
    <property type="entry name" value="OS09G0287300 PROTEIN"/>
    <property type="match status" value="1"/>
</dbReference>
<dbReference type="PANTHER" id="PTHR47623">
    <property type="entry name" value="OS09G0287300 PROTEIN"/>
    <property type="match status" value="1"/>
</dbReference>
<sequence>MARLILMRHAKSDWDDPFAEDHARVLNRRGRVAAATIGRWLARNGHVPDLVLCSDAARTVETWERVSAELPGAASETPEVSRIAALYHAGPDVMLAALRRAGTAGSVAMVGHNPGIAAFAMGLVAGPPPHPEFFRYPTGAVLVADFPVAQWRDLTPRTGQVVDFVVPRDLET</sequence>
<dbReference type="EMBL" id="FWFZ01000020">
    <property type="protein sequence ID" value="SLN67897.1"/>
    <property type="molecule type" value="Genomic_DNA"/>
</dbReference>
<dbReference type="CDD" id="cd07067">
    <property type="entry name" value="HP_PGM_like"/>
    <property type="match status" value="1"/>
</dbReference>
<dbReference type="InterPro" id="IPR013078">
    <property type="entry name" value="His_Pase_superF_clade-1"/>
</dbReference>
<gene>
    <name evidence="1" type="ORF">ROA7023_03272</name>
</gene>
<evidence type="ECO:0000313" key="1">
    <source>
        <dbReference type="EMBL" id="SLN67897.1"/>
    </source>
</evidence>
<proteinExistence type="predicted"/>
<dbReference type="SMART" id="SM00855">
    <property type="entry name" value="PGAM"/>
    <property type="match status" value="1"/>
</dbReference>
<dbReference type="Pfam" id="PF00300">
    <property type="entry name" value="His_Phos_1"/>
    <property type="match status" value="1"/>
</dbReference>
<keyword evidence="2" id="KW-1185">Reference proteome</keyword>
<accession>A0A1Y5TN70</accession>
<dbReference type="Gene3D" id="3.40.50.1240">
    <property type="entry name" value="Phosphoglycerate mutase-like"/>
    <property type="match status" value="1"/>
</dbReference>
<dbReference type="AlphaFoldDB" id="A0A1Y5TN70"/>
<protein>
    <submittedName>
        <fullName evidence="1">Histidine phosphatase superfamily (Branch 1)</fullName>
    </submittedName>
</protein>
<dbReference type="SUPFAM" id="SSF53254">
    <property type="entry name" value="Phosphoglycerate mutase-like"/>
    <property type="match status" value="1"/>
</dbReference>
<name>A0A1Y5TN70_9RHOB</name>
<dbReference type="InterPro" id="IPR029033">
    <property type="entry name" value="His_PPase_superfam"/>
</dbReference>
<evidence type="ECO:0000313" key="2">
    <source>
        <dbReference type="Proteomes" id="UP000193900"/>
    </source>
</evidence>
<organism evidence="1 2">
    <name type="scientific">Roseisalinus antarcticus</name>
    <dbReference type="NCBI Taxonomy" id="254357"/>
    <lineage>
        <taxon>Bacteria</taxon>
        <taxon>Pseudomonadati</taxon>
        <taxon>Pseudomonadota</taxon>
        <taxon>Alphaproteobacteria</taxon>
        <taxon>Rhodobacterales</taxon>
        <taxon>Roseobacteraceae</taxon>
        <taxon>Roseisalinus</taxon>
    </lineage>
</organism>
<reference evidence="1 2" key="1">
    <citation type="submission" date="2017-03" db="EMBL/GenBank/DDBJ databases">
        <authorList>
            <person name="Afonso C.L."/>
            <person name="Miller P.J."/>
            <person name="Scott M.A."/>
            <person name="Spackman E."/>
            <person name="Goraichik I."/>
            <person name="Dimitrov K.M."/>
            <person name="Suarez D.L."/>
            <person name="Swayne D.E."/>
        </authorList>
    </citation>
    <scope>NUCLEOTIDE SEQUENCE [LARGE SCALE GENOMIC DNA]</scope>
    <source>
        <strain evidence="1 2">CECT 7023</strain>
    </source>
</reference>